<dbReference type="Proteomes" id="UP000799538">
    <property type="component" value="Unassembled WGS sequence"/>
</dbReference>
<gene>
    <name evidence="2" type="ORF">BDZ85DRAFT_263675</name>
</gene>
<name>A0A6A6G9J5_9PEZI</name>
<dbReference type="EMBL" id="ML992508">
    <property type="protein sequence ID" value="KAF2222446.1"/>
    <property type="molecule type" value="Genomic_DNA"/>
</dbReference>
<keyword evidence="1" id="KW-0472">Membrane</keyword>
<evidence type="ECO:0000313" key="2">
    <source>
        <dbReference type="EMBL" id="KAF2222446.1"/>
    </source>
</evidence>
<evidence type="ECO:0000256" key="1">
    <source>
        <dbReference type="SAM" id="Phobius"/>
    </source>
</evidence>
<keyword evidence="1" id="KW-0812">Transmembrane</keyword>
<reference evidence="3" key="1">
    <citation type="journal article" date="2020" name="Stud. Mycol.">
        <title>101 Dothideomycetes genomes: A test case for predicting lifestyles and emergence of pathogens.</title>
        <authorList>
            <person name="Haridas S."/>
            <person name="Albert R."/>
            <person name="Binder M."/>
            <person name="Bloem J."/>
            <person name="LaButti K."/>
            <person name="Salamov A."/>
            <person name="Andreopoulos B."/>
            <person name="Baker S."/>
            <person name="Barry K."/>
            <person name="Bills G."/>
            <person name="Bluhm B."/>
            <person name="Cannon C."/>
            <person name="Castanera R."/>
            <person name="Culley D."/>
            <person name="Daum C."/>
            <person name="Ezra D."/>
            <person name="Gonzalez J."/>
            <person name="Henrissat B."/>
            <person name="Kuo A."/>
            <person name="Liang C."/>
            <person name="Lipzen A."/>
            <person name="Lutzoni F."/>
            <person name="Magnuson J."/>
            <person name="Mondo S."/>
            <person name="Nolan M."/>
            <person name="Ohm R."/>
            <person name="Pangilinan J."/>
            <person name="Park H.-J."/>
            <person name="Ramirez L."/>
            <person name="Alfaro M."/>
            <person name="Sun H."/>
            <person name="Tritt A."/>
            <person name="Yoshinaga Y."/>
            <person name="Zwiers L.-H."/>
            <person name="Turgeon B."/>
            <person name="Goodwin S."/>
            <person name="Spatafora J."/>
            <person name="Crous P."/>
            <person name="Grigoriev I."/>
        </authorList>
    </citation>
    <scope>NUCLEOTIDE SEQUENCE [LARGE SCALE GENOMIC DNA]</scope>
    <source>
        <strain evidence="3">CECT 20119</strain>
    </source>
</reference>
<accession>A0A6A6G9J5</accession>
<dbReference type="OrthoDB" id="10489423at2759"/>
<keyword evidence="1" id="KW-1133">Transmembrane helix</keyword>
<evidence type="ECO:0000313" key="3">
    <source>
        <dbReference type="Proteomes" id="UP000799538"/>
    </source>
</evidence>
<organism evidence="2 3">
    <name type="scientific">Elsinoe ampelina</name>
    <dbReference type="NCBI Taxonomy" id="302913"/>
    <lineage>
        <taxon>Eukaryota</taxon>
        <taxon>Fungi</taxon>
        <taxon>Dikarya</taxon>
        <taxon>Ascomycota</taxon>
        <taxon>Pezizomycotina</taxon>
        <taxon>Dothideomycetes</taxon>
        <taxon>Dothideomycetidae</taxon>
        <taxon>Myriangiales</taxon>
        <taxon>Elsinoaceae</taxon>
        <taxon>Elsinoe</taxon>
    </lineage>
</organism>
<dbReference type="AlphaFoldDB" id="A0A6A6G9J5"/>
<protein>
    <submittedName>
        <fullName evidence="2">Uncharacterized protein</fullName>
    </submittedName>
</protein>
<proteinExistence type="predicted"/>
<sequence length="87" mass="9563">MLCALYYYCNLLIDALSQSTAVIGHLTSSLLACVVVWVETRASLSKPTIVDITSADKSPSRSPFLPLMLMPCFPGRLSLPIHPRYHA</sequence>
<keyword evidence="3" id="KW-1185">Reference proteome</keyword>
<feature type="transmembrane region" description="Helical" evidence="1">
    <location>
        <begin position="20"/>
        <end position="38"/>
    </location>
</feature>